<dbReference type="OrthoDB" id="2989771at2"/>
<feature type="domain" description="LysM" evidence="3">
    <location>
        <begin position="51"/>
        <end position="95"/>
    </location>
</feature>
<sequence>MKFGKTMWMSASLLALSSQAAMATAQDMSSWQARTVDQVLAELEVDENQQVTYLVKEGDTLSVIAEAMQIELHYLANINGIDNVDLILPGTKLVAQFNQDQQATNLTVNTPQGQSYQIDLPVNLTSDVATEEVSTDAVAEEISAPVAEEVAVEETPAETTTLIGGDEQTERMIQAESVEASSENETYSPAMVEEWVEESPATEEATVSESEPVLLEENPDALISTPVGQADSETVDSSLTDNTATDSSALDNEIPVETEPVEEISVPVETPVEETTTVEVPVEEIPESVQEDIEAEEEIPAEDIVVEDPEEVEEIVDQPDSPDFDPMANPENAGLQANVAAYKEEVANKFGITSFSLYRPGDDGDHGAGKAVDFMVPVGSQLGDDVANYSIANMAEKGISYVIWEQQIYGDWNNSWSQMEDRGGITANHYDHVHVSFN</sequence>
<name>A0A1H9BMS8_9LACT</name>
<organism evidence="4 5">
    <name type="scientific">Ignavigranum ruoffiae</name>
    <dbReference type="NCBI Taxonomy" id="89093"/>
    <lineage>
        <taxon>Bacteria</taxon>
        <taxon>Bacillati</taxon>
        <taxon>Bacillota</taxon>
        <taxon>Bacilli</taxon>
        <taxon>Lactobacillales</taxon>
        <taxon>Aerococcaceae</taxon>
        <taxon>Ignavigranum</taxon>
    </lineage>
</organism>
<dbReference type="CDD" id="cd00118">
    <property type="entry name" value="LysM"/>
    <property type="match status" value="1"/>
</dbReference>
<keyword evidence="5" id="KW-1185">Reference proteome</keyword>
<dbReference type="Pfam" id="PF01476">
    <property type="entry name" value="LysM"/>
    <property type="match status" value="1"/>
</dbReference>
<feature type="compositionally biased region" description="Polar residues" evidence="1">
    <location>
        <begin position="231"/>
        <end position="250"/>
    </location>
</feature>
<dbReference type="PROSITE" id="PS51782">
    <property type="entry name" value="LYSM"/>
    <property type="match status" value="1"/>
</dbReference>
<dbReference type="InterPro" id="IPR036779">
    <property type="entry name" value="LysM_dom_sf"/>
</dbReference>
<dbReference type="InterPro" id="IPR058593">
    <property type="entry name" value="ARB_07466-like_C"/>
</dbReference>
<dbReference type="STRING" id="89093.SAMN04488558_10348"/>
<evidence type="ECO:0000256" key="1">
    <source>
        <dbReference type="SAM" id="MobiDB-lite"/>
    </source>
</evidence>
<evidence type="ECO:0000313" key="5">
    <source>
        <dbReference type="Proteomes" id="UP000198833"/>
    </source>
</evidence>
<dbReference type="RefSeq" id="WP_092570770.1">
    <property type="nucleotide sequence ID" value="NZ_CP149446.1"/>
</dbReference>
<feature type="region of interest" description="Disordered" evidence="1">
    <location>
        <begin position="224"/>
        <end position="252"/>
    </location>
</feature>
<accession>A0A1H9BMS8</accession>
<dbReference type="Pfam" id="PF26571">
    <property type="entry name" value="VldE"/>
    <property type="match status" value="1"/>
</dbReference>
<dbReference type="SUPFAM" id="SSF54106">
    <property type="entry name" value="LysM domain"/>
    <property type="match status" value="1"/>
</dbReference>
<dbReference type="InterPro" id="IPR010916">
    <property type="entry name" value="TonB_box_CS"/>
</dbReference>
<dbReference type="AlphaFoldDB" id="A0A1H9BMS8"/>
<evidence type="ECO:0000259" key="3">
    <source>
        <dbReference type="PROSITE" id="PS51782"/>
    </source>
</evidence>
<evidence type="ECO:0000313" key="4">
    <source>
        <dbReference type="EMBL" id="SEP90179.1"/>
    </source>
</evidence>
<dbReference type="EMBL" id="FOEN01000003">
    <property type="protein sequence ID" value="SEP90179.1"/>
    <property type="molecule type" value="Genomic_DNA"/>
</dbReference>
<feature type="chain" id="PRO_5038419424" evidence="2">
    <location>
        <begin position="24"/>
        <end position="438"/>
    </location>
</feature>
<dbReference type="Gene3D" id="3.10.350.10">
    <property type="entry name" value="LysM domain"/>
    <property type="match status" value="1"/>
</dbReference>
<gene>
    <name evidence="4" type="ORF">SAMN04488558_10348</name>
</gene>
<proteinExistence type="predicted"/>
<dbReference type="SMART" id="SM00257">
    <property type="entry name" value="LysM"/>
    <property type="match status" value="1"/>
</dbReference>
<evidence type="ECO:0000256" key="2">
    <source>
        <dbReference type="SAM" id="SignalP"/>
    </source>
</evidence>
<dbReference type="InterPro" id="IPR018392">
    <property type="entry name" value="LysM"/>
</dbReference>
<protein>
    <submittedName>
        <fullName evidence="4">LysM domain-containing protein</fullName>
    </submittedName>
</protein>
<dbReference type="PROSITE" id="PS00430">
    <property type="entry name" value="TONB_DEPENDENT_REC_1"/>
    <property type="match status" value="1"/>
</dbReference>
<keyword evidence="2" id="KW-0732">Signal</keyword>
<dbReference type="Proteomes" id="UP000198833">
    <property type="component" value="Unassembled WGS sequence"/>
</dbReference>
<reference evidence="4 5" key="1">
    <citation type="submission" date="2016-10" db="EMBL/GenBank/DDBJ databases">
        <authorList>
            <person name="de Groot N.N."/>
        </authorList>
    </citation>
    <scope>NUCLEOTIDE SEQUENCE [LARGE SCALE GENOMIC DNA]</scope>
    <source>
        <strain evidence="4 5">DSM 15695</strain>
    </source>
</reference>
<feature type="signal peptide" evidence="2">
    <location>
        <begin position="1"/>
        <end position="23"/>
    </location>
</feature>